<dbReference type="GO" id="GO:0031177">
    <property type="term" value="F:phosphopantetheine binding"/>
    <property type="evidence" value="ECO:0007669"/>
    <property type="project" value="InterPro"/>
</dbReference>
<dbReference type="PROSITE" id="PS52004">
    <property type="entry name" value="KS3_2"/>
    <property type="match status" value="1"/>
</dbReference>
<dbReference type="PROSITE" id="PS52019">
    <property type="entry name" value="PKS_MFAS_DH"/>
    <property type="match status" value="1"/>
</dbReference>
<feature type="region of interest" description="C-terminal hotdog fold" evidence="8">
    <location>
        <begin position="934"/>
        <end position="1086"/>
    </location>
</feature>
<evidence type="ECO:0000256" key="1">
    <source>
        <dbReference type="ARBA" id="ARBA00022450"/>
    </source>
</evidence>
<feature type="domain" description="Carrier" evidence="9">
    <location>
        <begin position="2135"/>
        <end position="2212"/>
    </location>
</feature>
<dbReference type="PANTHER" id="PTHR43775:SF29">
    <property type="entry name" value="ASPERFURANONE POLYKETIDE SYNTHASE AFOG-RELATED"/>
    <property type="match status" value="1"/>
</dbReference>
<dbReference type="InterPro" id="IPR020807">
    <property type="entry name" value="PKS_DH"/>
</dbReference>
<evidence type="ECO:0000256" key="8">
    <source>
        <dbReference type="PROSITE-ProRule" id="PRU01363"/>
    </source>
</evidence>
<dbReference type="SUPFAM" id="SSF52151">
    <property type="entry name" value="FabD/lysophospholipase-like"/>
    <property type="match status" value="1"/>
</dbReference>
<dbReference type="Pfam" id="PF00698">
    <property type="entry name" value="Acyl_transf_1"/>
    <property type="match status" value="1"/>
</dbReference>
<dbReference type="CDD" id="cd02440">
    <property type="entry name" value="AdoMet_MTases"/>
    <property type="match status" value="1"/>
</dbReference>
<dbReference type="Pfam" id="PF23297">
    <property type="entry name" value="ACP_SdgA_C"/>
    <property type="match status" value="1"/>
</dbReference>
<protein>
    <recommendedName>
        <fullName evidence="14">Polyketide synthase</fullName>
    </recommendedName>
</protein>
<keyword evidence="2" id="KW-0597">Phosphoprotein</keyword>
<dbReference type="Pfam" id="PF02801">
    <property type="entry name" value="Ketoacyl-synt_C"/>
    <property type="match status" value="1"/>
</dbReference>
<dbReference type="PANTHER" id="PTHR43775">
    <property type="entry name" value="FATTY ACID SYNTHASE"/>
    <property type="match status" value="1"/>
</dbReference>
<proteinExistence type="predicted"/>
<keyword evidence="4" id="KW-0521">NADP</keyword>
<dbReference type="SUPFAM" id="SSF53901">
    <property type="entry name" value="Thiolase-like"/>
    <property type="match status" value="2"/>
</dbReference>
<dbReference type="InterPro" id="IPR020806">
    <property type="entry name" value="PKS_PP-bd"/>
</dbReference>
<dbReference type="Pfam" id="PF21089">
    <property type="entry name" value="PKS_DH_N"/>
    <property type="match status" value="1"/>
</dbReference>
<dbReference type="SMART" id="SM00826">
    <property type="entry name" value="PKS_DH"/>
    <property type="match status" value="1"/>
</dbReference>
<dbReference type="Gene3D" id="3.40.366.10">
    <property type="entry name" value="Malonyl-Coenzyme A Acyl Carrier Protein, domain 2"/>
    <property type="match status" value="1"/>
</dbReference>
<dbReference type="Gene3D" id="1.10.1200.10">
    <property type="entry name" value="ACP-like"/>
    <property type="match status" value="1"/>
</dbReference>
<dbReference type="SMART" id="SM00825">
    <property type="entry name" value="PKS_KS"/>
    <property type="match status" value="1"/>
</dbReference>
<dbReference type="Pfam" id="PF08240">
    <property type="entry name" value="ADH_N"/>
    <property type="match status" value="1"/>
</dbReference>
<dbReference type="InterPro" id="IPR013154">
    <property type="entry name" value="ADH-like_N"/>
</dbReference>
<dbReference type="CDD" id="cd05195">
    <property type="entry name" value="enoyl_red"/>
    <property type="match status" value="1"/>
</dbReference>
<dbReference type="Gene3D" id="3.40.47.10">
    <property type="match status" value="2"/>
</dbReference>
<dbReference type="InterPro" id="IPR016036">
    <property type="entry name" value="Malonyl_transacylase_ACP-bd"/>
</dbReference>
<dbReference type="PROSITE" id="PS00012">
    <property type="entry name" value="PHOSPHOPANTETHEINE"/>
    <property type="match status" value="1"/>
</dbReference>
<dbReference type="SUPFAM" id="SSF47336">
    <property type="entry name" value="ACP-like"/>
    <property type="match status" value="1"/>
</dbReference>
<evidence type="ECO:0000256" key="3">
    <source>
        <dbReference type="ARBA" id="ARBA00022679"/>
    </source>
</evidence>
<dbReference type="InterPro" id="IPR049552">
    <property type="entry name" value="PKS_DH_N"/>
</dbReference>
<dbReference type="InterPro" id="IPR013217">
    <property type="entry name" value="Methyltransf_12"/>
</dbReference>
<dbReference type="SUPFAM" id="SSF53335">
    <property type="entry name" value="S-adenosyl-L-methionine-dependent methyltransferases"/>
    <property type="match status" value="1"/>
</dbReference>
<dbReference type="InterPro" id="IPR014043">
    <property type="entry name" value="Acyl_transferase_dom"/>
</dbReference>
<dbReference type="InterPro" id="IPR050091">
    <property type="entry name" value="PKS_NRPS_Biosynth_Enz"/>
</dbReference>
<dbReference type="InterPro" id="IPR013968">
    <property type="entry name" value="PKS_KR"/>
</dbReference>
<dbReference type="Pfam" id="PF00109">
    <property type="entry name" value="ketoacyl-synt"/>
    <property type="match status" value="1"/>
</dbReference>
<feature type="region of interest" description="N-terminal hotdog fold" evidence="8">
    <location>
        <begin position="776"/>
        <end position="914"/>
    </location>
</feature>
<evidence type="ECO:0000259" key="11">
    <source>
        <dbReference type="PROSITE" id="PS52019"/>
    </source>
</evidence>
<dbReference type="InterPro" id="IPR057326">
    <property type="entry name" value="KR_dom"/>
</dbReference>
<dbReference type="PROSITE" id="PS50075">
    <property type="entry name" value="CARRIER"/>
    <property type="match status" value="1"/>
</dbReference>
<dbReference type="InterPro" id="IPR020843">
    <property type="entry name" value="ER"/>
</dbReference>
<keyword evidence="6" id="KW-0511">Multifunctional enzyme</keyword>
<keyword evidence="5" id="KW-0560">Oxidoreductase</keyword>
<dbReference type="OrthoDB" id="329835at2759"/>
<dbReference type="CDD" id="cd00833">
    <property type="entry name" value="PKS"/>
    <property type="match status" value="1"/>
</dbReference>
<sequence length="2222" mass="242825">MSCRLPGTAADVSGFWDMLVTGRTAWTDGPGKRFNMKAFQGSRDGPRGTAMDPQHRLLLEIAYESFENAGITLEALWGSNTGVFVGQWCSDYQEIEARDVDAPPTYLVTGTGPAISSNRLSYFFNLHGPSFTLDTGCVGVVLKPLSAAIRDGDRIRGVIRGSAVTQDGRTPGISVPSTSAQKEAIFQAYRQANLEVFADYVEAHGTGTQVGDPIEARAIAEAFTAGRPVGSKLPIGSSKANVGHTESAAGLVGLVKAILMLEHGVIPPQANYLYPNPDIPLDEWQLRVNGSPSQPFLPNLSGDISGECRFGYGGTNAHVIVDGYTPPTWTSLQMHVKINGNRIHNSRDERLRVFFISAASERSCQKMCTRLAKYLVVRQRSPQDLDTLLINLAYTLQRQSIHPYRLAITARGVGDLVSQLLDASSQPIPRRERESKARIAFVFSGQGAQYAEMGRELLPSHPRFARSIDRARRALEQLGCQWDLISELCKPKTDSQINSPAISQPATTAIQLGLVDLLGEMGVIPDAVVGHSSGEIGAMYAAKAISFEDAIAASYYRGYFTSQLLSGDKLETPGGMMAVGADADAVNACIESLGEDFGQSRIACYNSPSSVTVSGDATAIDELKRILDQKGIFNRKLMTNGAAYHSHQMKLISNEYQQSLDKLTQECIHGKAARMFSSVTGKELTPGCVVNGDYWVSNLISPVLFSQAVQSMCAHEFRGHPIDTIVEIGPHSQLAGPVKQILKSMGSSLTAQPRYRKFWHETRISKEYRHRKHTPHPLLGSPCPDFIPLEPRWRRYLSLKDLPWLRGHIIQGQVIFPAAGFITMAIQAIRQHAMQRNRNASIKSVQLHNVSIGKALLLPEDGQDVEITFSLRPEARTSRASSTTWNEFRIFTVADNGEWTEHCRGNIRVNEDAIQAHAVNPSLEVQKSLEQTCNRGESPRKFYRMGRGLGLDWNSGFDNVTSIKTCQHAAIAVATESLLPELGGVGDILHPAGILLTANGVRTTKLMDDDVSAGPQEDASYGIEWVPFVNDWKPRQRDLACRSRAPPACIAKQNAYLDEMTFHYVQKTLREVDPTAVPIGYSEHFFEWMRSLDPFSSDTGEVPFPEKPHDLDLGPFGEAVVRLGPHLADIVTQTTDPLSLLVPDNLLTRVYTQDRFSRCIFQMADYCRALGLQNPGLKVLEVGGGTASATIEILQALNGSGDRLAEHYDFTDLSPGFFEGAKNRLGSLGDVVHFKVLDIEKAPAEQGFEEGEYDLIVASNVVHATQSIDKVVAHLRPLLRPGGTFLLMEITREMPHLNLLFGVFEGWWAAGFTDTAPKFVDYDSGSGGSISVFAATIPWTDATVIARPVFNIVSCDPTTSLAVEDLQHLLGTRVYLHSVTEPPLNTGVTIIMPEIAHALSSNPANGLWRGFKNWVLASQVLVFVSCGSPSRLSDTEAQIWVGVVRCLRAEMPQHRIITLDLPGLPHGQLTKALADVLPTFVSQGVLDPNIRETRVDFEFTYNDGQLYVPRAFNRNDITSALSRGAGRAATKLIPFLDERRPLAAKLAVPGLLESLRWVDDEQAPALGPDDIKLELRAASINFKDVLIAAGQLEGITDMRNDCSGVVVSVGENMRSRFRPGDRVCAMYSRPYANYPVVHGDCCHIIPDTMTFEDAAALPIVWCTAYYALVDQGRLKAGEKLLVHSAAGAVGQASIILAQHFGAEVFVTVGNDEKREFLRTEYGIPDSHIFSSRNSDFFHGIKRLTGGSGVDVVLNSLSGDMFRMSCNLVRPFGRFVEIGRKDIMEDALMPMAFLLNNITFSYVELNLLMETNKPLARRILGDVVNAVARGSIRPFKPKSIPISEIEAALRQFHDGKHIGKTVLSVSVGQQVKGVPPPPAPAKLDQGATYVVVGGLGGLGRPLISWMADHGARHIVALSRSAAADENRQFIQDLETKGVQLVIMRCDVADKESLRCMVQDVSNAGLPPIRGIIHSAMVLQDSLLEDMTVEQWGGALNSKIAGSRNLHEMFGEVDFFIMLSSVVTLRGNAGQSNYAAGCSYQDALARHRTTIGLPASAINIGPVLEVGFVSENAEIEASLRRQGFGVINLADFLQLINYAVAHPRPSSPSKSVFSIGELSSTNDMGVETGLDTRLFGHVCRRKVESILQQLSNLIATPVESLSQTRSLDSYGVDSLVAVELRNWIGRHLKASIPLLALRKGGSIWELAKTVTKESRLVSFAAAEV</sequence>
<evidence type="ECO:0000256" key="6">
    <source>
        <dbReference type="ARBA" id="ARBA00023268"/>
    </source>
</evidence>
<comment type="caution">
    <text evidence="12">The sequence shown here is derived from an EMBL/GenBank/DDBJ whole genome shotgun (WGS) entry which is preliminary data.</text>
</comment>
<dbReference type="SMART" id="SM00822">
    <property type="entry name" value="PKS_KR"/>
    <property type="match status" value="1"/>
</dbReference>
<feature type="domain" description="Ketosynthase family 3 (KS3)" evidence="10">
    <location>
        <begin position="1"/>
        <end position="323"/>
    </location>
</feature>
<dbReference type="InterPro" id="IPR016039">
    <property type="entry name" value="Thiolase-like"/>
</dbReference>
<reference evidence="12" key="1">
    <citation type="submission" date="2022-11" db="EMBL/GenBank/DDBJ databases">
        <authorList>
            <person name="Scott C."/>
            <person name="Bruce N."/>
        </authorList>
    </citation>
    <scope>NUCLEOTIDE SEQUENCE</scope>
</reference>
<dbReference type="SMART" id="SM00829">
    <property type="entry name" value="PKS_ER"/>
    <property type="match status" value="1"/>
</dbReference>
<dbReference type="GO" id="GO:0004312">
    <property type="term" value="F:fatty acid synthase activity"/>
    <property type="evidence" value="ECO:0007669"/>
    <property type="project" value="TreeGrafter"/>
</dbReference>
<comment type="caution">
    <text evidence="8">Lacks conserved residue(s) required for the propagation of feature annotation.</text>
</comment>
<keyword evidence="1" id="KW-0596">Phosphopantetheine</keyword>
<evidence type="ECO:0000256" key="2">
    <source>
        <dbReference type="ARBA" id="ARBA00022553"/>
    </source>
</evidence>
<keyword evidence="13" id="KW-1185">Reference proteome</keyword>
<dbReference type="FunFam" id="3.40.50.720:FF:000209">
    <property type="entry name" value="Polyketide synthase Pks12"/>
    <property type="match status" value="1"/>
</dbReference>
<dbReference type="InterPro" id="IPR042104">
    <property type="entry name" value="PKS_dehydratase_sf"/>
</dbReference>
<dbReference type="InterPro" id="IPR036736">
    <property type="entry name" value="ACP-like_sf"/>
</dbReference>
<evidence type="ECO:0000256" key="5">
    <source>
        <dbReference type="ARBA" id="ARBA00023002"/>
    </source>
</evidence>
<dbReference type="SUPFAM" id="SSF50129">
    <property type="entry name" value="GroES-like"/>
    <property type="match status" value="1"/>
</dbReference>
<dbReference type="InterPro" id="IPR014030">
    <property type="entry name" value="Ketoacyl_synth_N"/>
</dbReference>
<dbReference type="Pfam" id="PF13602">
    <property type="entry name" value="ADH_zinc_N_2"/>
    <property type="match status" value="1"/>
</dbReference>
<dbReference type="Pfam" id="PF16197">
    <property type="entry name" value="KAsynt_C_assoc"/>
    <property type="match status" value="1"/>
</dbReference>
<keyword evidence="7" id="KW-0012">Acyltransferase</keyword>
<dbReference type="InterPro" id="IPR001227">
    <property type="entry name" value="Ac_transferase_dom_sf"/>
</dbReference>
<dbReference type="InterPro" id="IPR009081">
    <property type="entry name" value="PP-bd_ACP"/>
</dbReference>
<evidence type="ECO:0000313" key="13">
    <source>
        <dbReference type="Proteomes" id="UP000838763"/>
    </source>
</evidence>
<feature type="domain" description="PKS/mFAS DH" evidence="11">
    <location>
        <begin position="776"/>
        <end position="1086"/>
    </location>
</feature>
<dbReference type="Gene3D" id="3.10.129.110">
    <property type="entry name" value="Polyketide synthase dehydratase"/>
    <property type="match status" value="1"/>
</dbReference>
<dbReference type="InterPro" id="IPR032821">
    <property type="entry name" value="PKS_assoc"/>
</dbReference>
<dbReference type="SMART" id="SM00823">
    <property type="entry name" value="PKS_PP"/>
    <property type="match status" value="1"/>
</dbReference>
<evidence type="ECO:0000313" key="12">
    <source>
        <dbReference type="EMBL" id="CAI4212690.1"/>
    </source>
</evidence>
<dbReference type="InterPro" id="IPR016035">
    <property type="entry name" value="Acyl_Trfase/lysoPLipase"/>
</dbReference>
<organism evidence="12 13">
    <name type="scientific">Parascedosporium putredinis</name>
    <dbReference type="NCBI Taxonomy" id="1442378"/>
    <lineage>
        <taxon>Eukaryota</taxon>
        <taxon>Fungi</taxon>
        <taxon>Dikarya</taxon>
        <taxon>Ascomycota</taxon>
        <taxon>Pezizomycotina</taxon>
        <taxon>Sordariomycetes</taxon>
        <taxon>Hypocreomycetidae</taxon>
        <taxon>Microascales</taxon>
        <taxon>Microascaceae</taxon>
        <taxon>Parascedosporium</taxon>
    </lineage>
</organism>
<dbReference type="GO" id="GO:0044550">
    <property type="term" value="P:secondary metabolite biosynthetic process"/>
    <property type="evidence" value="ECO:0007669"/>
    <property type="project" value="TreeGrafter"/>
</dbReference>
<dbReference type="InterPro" id="IPR036291">
    <property type="entry name" value="NAD(P)-bd_dom_sf"/>
</dbReference>
<accession>A0A9P1GYL0</accession>
<dbReference type="InterPro" id="IPR006162">
    <property type="entry name" value="Ppantetheine_attach_site"/>
</dbReference>
<name>A0A9P1GYL0_9PEZI</name>
<evidence type="ECO:0008006" key="14">
    <source>
        <dbReference type="Google" id="ProtNLM"/>
    </source>
</evidence>
<dbReference type="SUPFAM" id="SSF51735">
    <property type="entry name" value="NAD(P)-binding Rossmann-fold domains"/>
    <property type="match status" value="2"/>
</dbReference>
<dbReference type="SMART" id="SM00827">
    <property type="entry name" value="PKS_AT"/>
    <property type="match status" value="1"/>
</dbReference>
<dbReference type="GO" id="GO:1901336">
    <property type="term" value="P:lactone biosynthetic process"/>
    <property type="evidence" value="ECO:0007669"/>
    <property type="project" value="UniProtKB-ARBA"/>
</dbReference>
<evidence type="ECO:0000259" key="9">
    <source>
        <dbReference type="PROSITE" id="PS50075"/>
    </source>
</evidence>
<dbReference type="Proteomes" id="UP000838763">
    <property type="component" value="Unassembled WGS sequence"/>
</dbReference>
<dbReference type="Pfam" id="PF08659">
    <property type="entry name" value="KR"/>
    <property type="match status" value="1"/>
</dbReference>
<evidence type="ECO:0000256" key="4">
    <source>
        <dbReference type="ARBA" id="ARBA00022857"/>
    </source>
</evidence>
<evidence type="ECO:0000256" key="7">
    <source>
        <dbReference type="ARBA" id="ARBA00023315"/>
    </source>
</evidence>
<dbReference type="InterPro" id="IPR029063">
    <property type="entry name" value="SAM-dependent_MTases_sf"/>
</dbReference>
<dbReference type="InterPro" id="IPR011032">
    <property type="entry name" value="GroES-like_sf"/>
</dbReference>
<dbReference type="Gene3D" id="3.40.50.720">
    <property type="entry name" value="NAD(P)-binding Rossmann-like Domain"/>
    <property type="match status" value="1"/>
</dbReference>
<dbReference type="Gene3D" id="3.90.180.10">
    <property type="entry name" value="Medium-chain alcohol dehydrogenases, catalytic domain"/>
    <property type="match status" value="1"/>
</dbReference>
<dbReference type="Pfam" id="PF08242">
    <property type="entry name" value="Methyltransf_12"/>
    <property type="match status" value="1"/>
</dbReference>
<dbReference type="GO" id="GO:0016491">
    <property type="term" value="F:oxidoreductase activity"/>
    <property type="evidence" value="ECO:0007669"/>
    <property type="project" value="UniProtKB-KW"/>
</dbReference>
<gene>
    <name evidence="12" type="ORF">PPNO1_LOCUS2443</name>
</gene>
<evidence type="ECO:0000259" key="10">
    <source>
        <dbReference type="PROSITE" id="PS52004"/>
    </source>
</evidence>
<dbReference type="SUPFAM" id="SSF55048">
    <property type="entry name" value="Probable ACP-binding domain of malonyl-CoA ACP transacylase"/>
    <property type="match status" value="1"/>
</dbReference>
<dbReference type="Gene3D" id="3.40.50.150">
    <property type="entry name" value="Vaccinia Virus protein VP39"/>
    <property type="match status" value="1"/>
</dbReference>
<dbReference type="EMBL" id="CALLCH030000005">
    <property type="protein sequence ID" value="CAI4212690.1"/>
    <property type="molecule type" value="Genomic_DNA"/>
</dbReference>
<dbReference type="InterPro" id="IPR020841">
    <property type="entry name" value="PKS_Beta-ketoAc_synthase_dom"/>
</dbReference>
<dbReference type="InterPro" id="IPR014031">
    <property type="entry name" value="Ketoacyl_synth_C"/>
</dbReference>
<dbReference type="InterPro" id="IPR049900">
    <property type="entry name" value="PKS_mFAS_DH"/>
</dbReference>
<dbReference type="GO" id="GO:0006633">
    <property type="term" value="P:fatty acid biosynthetic process"/>
    <property type="evidence" value="ECO:0007669"/>
    <property type="project" value="TreeGrafter"/>
</dbReference>
<keyword evidence="3" id="KW-0808">Transferase</keyword>